<name>A0A2M7G6G9_9BACT</name>
<dbReference type="EMBL" id="PFFQ01000023">
    <property type="protein sequence ID" value="PIW17539.1"/>
    <property type="molecule type" value="Genomic_DNA"/>
</dbReference>
<evidence type="ECO:0000256" key="1">
    <source>
        <dbReference type="SAM" id="SignalP"/>
    </source>
</evidence>
<dbReference type="AlphaFoldDB" id="A0A2M7G6G9"/>
<protein>
    <recommendedName>
        <fullName evidence="4">Lipoprotein</fullName>
    </recommendedName>
</protein>
<sequence length="171" mass="17887">MQLKNILGTLALAAMISPLVACGPTAPLATTSTGQEVQGDKGISGAVTGSKVGISTKIAVYGAFMNVSGNKIDTQNKTIESDTTLAVAPVKDGKYNFALPKAPQKAQGANFKIFAFNDENGNSLYDENELKSKEANVVFAVVGGYAGSKDADGNIVLDILSDFKDFDFKLD</sequence>
<accession>A0A2M7G6G9</accession>
<dbReference type="Proteomes" id="UP000231019">
    <property type="component" value="Unassembled WGS sequence"/>
</dbReference>
<comment type="caution">
    <text evidence="2">The sequence shown here is derived from an EMBL/GenBank/DDBJ whole genome shotgun (WGS) entry which is preliminary data.</text>
</comment>
<evidence type="ECO:0008006" key="4">
    <source>
        <dbReference type="Google" id="ProtNLM"/>
    </source>
</evidence>
<organism evidence="2 3">
    <name type="scientific">bacterium (Candidatus Blackallbacteria) CG17_big_fil_post_rev_8_21_14_2_50_48_46</name>
    <dbReference type="NCBI Taxonomy" id="2014261"/>
    <lineage>
        <taxon>Bacteria</taxon>
        <taxon>Candidatus Blackallbacteria</taxon>
    </lineage>
</organism>
<keyword evidence="1" id="KW-0732">Signal</keyword>
<proteinExistence type="predicted"/>
<gene>
    <name evidence="2" type="ORF">COW36_08565</name>
</gene>
<feature type="signal peptide" evidence="1">
    <location>
        <begin position="1"/>
        <end position="21"/>
    </location>
</feature>
<reference evidence="2 3" key="1">
    <citation type="submission" date="2017-09" db="EMBL/GenBank/DDBJ databases">
        <title>Depth-based differentiation of microbial function through sediment-hosted aquifers and enrichment of novel symbionts in the deep terrestrial subsurface.</title>
        <authorList>
            <person name="Probst A.J."/>
            <person name="Ladd B."/>
            <person name="Jarett J.K."/>
            <person name="Geller-Mcgrath D.E."/>
            <person name="Sieber C.M."/>
            <person name="Emerson J.B."/>
            <person name="Anantharaman K."/>
            <person name="Thomas B.C."/>
            <person name="Malmstrom R."/>
            <person name="Stieglmeier M."/>
            <person name="Klingl A."/>
            <person name="Woyke T."/>
            <person name="Ryan C.M."/>
            <person name="Banfield J.F."/>
        </authorList>
    </citation>
    <scope>NUCLEOTIDE SEQUENCE [LARGE SCALE GENOMIC DNA]</scope>
    <source>
        <strain evidence="2">CG17_big_fil_post_rev_8_21_14_2_50_48_46</strain>
    </source>
</reference>
<evidence type="ECO:0000313" key="3">
    <source>
        <dbReference type="Proteomes" id="UP000231019"/>
    </source>
</evidence>
<feature type="chain" id="PRO_5014740501" description="Lipoprotein" evidence="1">
    <location>
        <begin position="22"/>
        <end position="171"/>
    </location>
</feature>
<evidence type="ECO:0000313" key="2">
    <source>
        <dbReference type="EMBL" id="PIW17539.1"/>
    </source>
</evidence>